<evidence type="ECO:0008006" key="4">
    <source>
        <dbReference type="Google" id="ProtNLM"/>
    </source>
</evidence>
<evidence type="ECO:0000256" key="1">
    <source>
        <dbReference type="SAM" id="MobiDB-lite"/>
    </source>
</evidence>
<keyword evidence="3" id="KW-1185">Reference proteome</keyword>
<dbReference type="EMBL" id="JAAKFY010000002">
    <property type="protein sequence ID" value="KAF3861124.1"/>
    <property type="molecule type" value="Genomic_DNA"/>
</dbReference>
<organism evidence="2 3">
    <name type="scientific">Dissostichus mawsoni</name>
    <name type="common">Antarctic cod</name>
    <dbReference type="NCBI Taxonomy" id="36200"/>
    <lineage>
        <taxon>Eukaryota</taxon>
        <taxon>Metazoa</taxon>
        <taxon>Chordata</taxon>
        <taxon>Craniata</taxon>
        <taxon>Vertebrata</taxon>
        <taxon>Euteleostomi</taxon>
        <taxon>Actinopterygii</taxon>
        <taxon>Neopterygii</taxon>
        <taxon>Teleostei</taxon>
        <taxon>Neoteleostei</taxon>
        <taxon>Acanthomorphata</taxon>
        <taxon>Eupercaria</taxon>
        <taxon>Perciformes</taxon>
        <taxon>Notothenioidei</taxon>
        <taxon>Nototheniidae</taxon>
        <taxon>Dissostichus</taxon>
    </lineage>
</organism>
<sequence>MLRFQKIKVSQKEVRFDKRPDFRLSRESLKVLLDLLGQDRRHGWGATIETLVFLFWLASGASCRVVSRVFGMPRSTVHRIVHRVTEEVVAIRHQILNLDLDLDLDLDLNLDLDLSPAVFPQRVQQQRPDSPSCLSLKSDSSKDEDMNFKGRPPSADQNVSLCGQT</sequence>
<proteinExistence type="predicted"/>
<accession>A0A7J5ZH36</accession>
<comment type="caution">
    <text evidence="2">The sequence shown here is derived from an EMBL/GenBank/DDBJ whole genome shotgun (WGS) entry which is preliminary data.</text>
</comment>
<feature type="region of interest" description="Disordered" evidence="1">
    <location>
        <begin position="121"/>
        <end position="165"/>
    </location>
</feature>
<feature type="compositionally biased region" description="Basic and acidic residues" evidence="1">
    <location>
        <begin position="139"/>
        <end position="148"/>
    </location>
</feature>
<reference evidence="2 3" key="1">
    <citation type="submission" date="2020-03" db="EMBL/GenBank/DDBJ databases">
        <title>Dissostichus mawsoni Genome sequencing and assembly.</title>
        <authorList>
            <person name="Park H."/>
        </authorList>
    </citation>
    <scope>NUCLEOTIDE SEQUENCE [LARGE SCALE GENOMIC DNA]</scope>
    <source>
        <strain evidence="2">DM0001</strain>
        <tissue evidence="2">Muscle</tissue>
    </source>
</reference>
<evidence type="ECO:0000313" key="3">
    <source>
        <dbReference type="Proteomes" id="UP000518266"/>
    </source>
</evidence>
<dbReference type="Proteomes" id="UP000518266">
    <property type="component" value="Unassembled WGS sequence"/>
</dbReference>
<dbReference type="OrthoDB" id="8022294at2759"/>
<protein>
    <recommendedName>
        <fullName evidence="4">Transposase Helix-turn-helix domain-containing protein</fullName>
    </recommendedName>
</protein>
<evidence type="ECO:0000313" key="2">
    <source>
        <dbReference type="EMBL" id="KAF3861124.1"/>
    </source>
</evidence>
<dbReference type="Pfam" id="PF13384">
    <property type="entry name" value="HTH_23"/>
    <property type="match status" value="1"/>
</dbReference>
<feature type="compositionally biased region" description="Polar residues" evidence="1">
    <location>
        <begin position="155"/>
        <end position="165"/>
    </location>
</feature>
<dbReference type="AlphaFoldDB" id="A0A7J5ZH36"/>
<name>A0A7J5ZH36_DISMA</name>
<gene>
    <name evidence="2" type="ORF">F7725_001379</name>
</gene>
<feature type="compositionally biased region" description="Low complexity" evidence="1">
    <location>
        <begin position="128"/>
        <end position="138"/>
    </location>
</feature>